<evidence type="ECO:0000313" key="3">
    <source>
        <dbReference type="Proteomes" id="UP000178953"/>
    </source>
</evidence>
<sequence>MSKKSLRTSLSVAPALAALAVGGILFAAPASAAPQCVDTAPRTTMCTTNGSAQLTTSPPAQSFGPFYGGFPFGGFGFGIGW</sequence>
<organism evidence="2 3">
    <name type="scientific">Mycolicibacterium grossiae</name>
    <dbReference type="NCBI Taxonomy" id="1552759"/>
    <lineage>
        <taxon>Bacteria</taxon>
        <taxon>Bacillati</taxon>
        <taxon>Actinomycetota</taxon>
        <taxon>Actinomycetes</taxon>
        <taxon>Mycobacteriales</taxon>
        <taxon>Mycobacteriaceae</taxon>
        <taxon>Mycolicibacterium</taxon>
    </lineage>
</organism>
<comment type="caution">
    <text evidence="2">The sequence shown here is derived from an EMBL/GenBank/DDBJ whole genome shotgun (WGS) entry which is preliminary data.</text>
</comment>
<evidence type="ECO:0008006" key="4">
    <source>
        <dbReference type="Google" id="ProtNLM"/>
    </source>
</evidence>
<gene>
    <name evidence="2" type="ORF">BEL07_00090</name>
</gene>
<evidence type="ECO:0000256" key="1">
    <source>
        <dbReference type="SAM" id="SignalP"/>
    </source>
</evidence>
<dbReference type="AlphaFoldDB" id="A0A1E8QBB5"/>
<feature type="chain" id="PRO_5030027208" description="Keratin associated protein" evidence="1">
    <location>
        <begin position="33"/>
        <end position="81"/>
    </location>
</feature>
<dbReference type="RefSeq" id="WP_070351082.1">
    <property type="nucleotide sequence ID" value="NZ_CP043474.1"/>
</dbReference>
<accession>A0A1E8QBB5</accession>
<dbReference type="Proteomes" id="UP000178953">
    <property type="component" value="Unassembled WGS sequence"/>
</dbReference>
<proteinExistence type="predicted"/>
<protein>
    <recommendedName>
        <fullName evidence="4">Keratin associated protein</fullName>
    </recommendedName>
</protein>
<keyword evidence="3" id="KW-1185">Reference proteome</keyword>
<reference evidence="2 3" key="1">
    <citation type="submission" date="2016-09" db="EMBL/GenBank/DDBJ databases">
        <title>genome sequence of Mycobacterium sp. 739 SCH.</title>
        <authorList>
            <person name="Greninger A.L."/>
            <person name="Qin X."/>
            <person name="Jerome K."/>
            <person name="Vora S."/>
            <person name="Quinn K."/>
        </authorList>
    </citation>
    <scope>NUCLEOTIDE SEQUENCE [LARGE SCALE GENOMIC DNA]</scope>
    <source>
        <strain evidence="2 3">SCH</strain>
    </source>
</reference>
<keyword evidence="1" id="KW-0732">Signal</keyword>
<feature type="signal peptide" evidence="1">
    <location>
        <begin position="1"/>
        <end position="32"/>
    </location>
</feature>
<evidence type="ECO:0000313" key="2">
    <source>
        <dbReference type="EMBL" id="OFJ55655.1"/>
    </source>
</evidence>
<name>A0A1E8QBB5_9MYCO</name>
<dbReference type="EMBL" id="MCHX01000001">
    <property type="protein sequence ID" value="OFJ55655.1"/>
    <property type="molecule type" value="Genomic_DNA"/>
</dbReference>